<dbReference type="EMBL" id="JAUYVT010000004">
    <property type="protein sequence ID" value="MDP2564433.1"/>
    <property type="molecule type" value="Genomic_DNA"/>
</dbReference>
<proteinExistence type="predicted"/>
<evidence type="ECO:0000313" key="2">
    <source>
        <dbReference type="Proteomes" id="UP001177212"/>
    </source>
</evidence>
<name>A0ABT9FCB4_9GAMM</name>
<dbReference type="RefSeq" id="WP_305471710.1">
    <property type="nucleotide sequence ID" value="NZ_JAUYVT010000004.1"/>
</dbReference>
<dbReference type="Proteomes" id="UP001177212">
    <property type="component" value="Unassembled WGS sequence"/>
</dbReference>
<reference evidence="1" key="1">
    <citation type="submission" date="2023-07" db="EMBL/GenBank/DDBJ databases">
        <title>Genome content predicts the carbon catabolic preferences of heterotrophic bacteria.</title>
        <authorList>
            <person name="Gralka M."/>
        </authorList>
    </citation>
    <scope>NUCLEOTIDE SEQUENCE</scope>
    <source>
        <strain evidence="1">4G09</strain>
    </source>
</reference>
<evidence type="ECO:0000313" key="1">
    <source>
        <dbReference type="EMBL" id="MDP2564433.1"/>
    </source>
</evidence>
<accession>A0ABT9FCB4</accession>
<keyword evidence="2" id="KW-1185">Reference proteome</keyword>
<organism evidence="1 2">
    <name type="scientific">Pseudoalteromonas marina</name>
    <dbReference type="NCBI Taxonomy" id="267375"/>
    <lineage>
        <taxon>Bacteria</taxon>
        <taxon>Pseudomonadati</taxon>
        <taxon>Pseudomonadota</taxon>
        <taxon>Gammaproteobacteria</taxon>
        <taxon>Alteromonadales</taxon>
        <taxon>Pseudoalteromonadaceae</taxon>
        <taxon>Pseudoalteromonas</taxon>
    </lineage>
</organism>
<gene>
    <name evidence="1" type="ORF">Q8W34_07285</name>
</gene>
<comment type="caution">
    <text evidence="1">The sequence shown here is derived from an EMBL/GenBank/DDBJ whole genome shotgun (WGS) entry which is preliminary data.</text>
</comment>
<sequence length="77" mass="8788">MTQLNATQIQERPEALSISDDDLCATCENLAYCPGDNSLCKLAINEPQWPAKFNDDNYAISCDNYREIQNKEDNWIT</sequence>
<protein>
    <submittedName>
        <fullName evidence="1">Uncharacterized protein</fullName>
    </submittedName>
</protein>